<proteinExistence type="inferred from homology"/>
<dbReference type="GO" id="GO:0006310">
    <property type="term" value="P:DNA recombination"/>
    <property type="evidence" value="ECO:0007669"/>
    <property type="project" value="UniProtKB-KW"/>
</dbReference>
<dbReference type="InterPro" id="IPR013762">
    <property type="entry name" value="Integrase-like_cat_sf"/>
</dbReference>
<evidence type="ECO:0000256" key="1">
    <source>
        <dbReference type="ARBA" id="ARBA00008857"/>
    </source>
</evidence>
<dbReference type="InterPro" id="IPR044068">
    <property type="entry name" value="CB"/>
</dbReference>
<evidence type="ECO:0000259" key="7">
    <source>
        <dbReference type="PROSITE" id="PS51900"/>
    </source>
</evidence>
<evidence type="ECO:0000313" key="8">
    <source>
        <dbReference type="EMBL" id="OGH04884.1"/>
    </source>
</evidence>
<organism evidence="8 9">
    <name type="scientific">Candidatus Lambdaproteobacteria bacterium RIFOXYD2_FULL_56_26</name>
    <dbReference type="NCBI Taxonomy" id="1817773"/>
    <lineage>
        <taxon>Bacteria</taxon>
        <taxon>Pseudomonadati</taxon>
        <taxon>Pseudomonadota</taxon>
        <taxon>Candidatus Lambdaproteobacteria</taxon>
    </lineage>
</organism>
<dbReference type="PROSITE" id="PS51898">
    <property type="entry name" value="TYR_RECOMBINASE"/>
    <property type="match status" value="1"/>
</dbReference>
<dbReference type="PROSITE" id="PS51900">
    <property type="entry name" value="CB"/>
    <property type="match status" value="1"/>
</dbReference>
<evidence type="ECO:0000259" key="6">
    <source>
        <dbReference type="PROSITE" id="PS51898"/>
    </source>
</evidence>
<dbReference type="SUPFAM" id="SSF56349">
    <property type="entry name" value="DNA breaking-rejoining enzymes"/>
    <property type="match status" value="1"/>
</dbReference>
<keyword evidence="3 5" id="KW-0238">DNA-binding</keyword>
<evidence type="ECO:0000256" key="2">
    <source>
        <dbReference type="ARBA" id="ARBA00022908"/>
    </source>
</evidence>
<dbReference type="CDD" id="cd00397">
    <property type="entry name" value="DNA_BRE_C"/>
    <property type="match status" value="1"/>
</dbReference>
<reference evidence="8 9" key="1">
    <citation type="journal article" date="2016" name="Nat. Commun.">
        <title>Thousands of microbial genomes shed light on interconnected biogeochemical processes in an aquifer system.</title>
        <authorList>
            <person name="Anantharaman K."/>
            <person name="Brown C.T."/>
            <person name="Hug L.A."/>
            <person name="Sharon I."/>
            <person name="Castelle C.J."/>
            <person name="Probst A.J."/>
            <person name="Thomas B.C."/>
            <person name="Singh A."/>
            <person name="Wilkins M.J."/>
            <person name="Karaoz U."/>
            <person name="Brodie E.L."/>
            <person name="Williams K.H."/>
            <person name="Hubbard S.S."/>
            <person name="Banfield J.F."/>
        </authorList>
    </citation>
    <scope>NUCLEOTIDE SEQUENCE [LARGE SCALE GENOMIC DNA]</scope>
</reference>
<dbReference type="Gene3D" id="1.10.443.10">
    <property type="entry name" value="Intergrase catalytic core"/>
    <property type="match status" value="1"/>
</dbReference>
<dbReference type="InterPro" id="IPR050808">
    <property type="entry name" value="Phage_Integrase"/>
</dbReference>
<keyword evidence="4" id="KW-0233">DNA recombination</keyword>
<sequence length="325" mass="36425">MDLTPKIPSPNRGFLSKSYQAAQEYKRDRLWQELSKMTVAQAAEAWLLGLGTYTKRNYLCGFRALAALGILDPELTLQEFSLVNHESRVDQIKLLPNWAESTKQARAAAYIGFTAFLQRRTQGLIVKALSNREGASKTFFKVREKVKTNPLSEVQTKQFLTALGQLNPRDQLVAKLILQGGKRKGEVLGLKIEQINFESRVIRFRQSKTKGVEKETWITYPQSVLNELLAYLNGRTKGVCFVTRNGLPLAANQLDRNFLKAGALAGVPFPVTPHVLRVTLVTRLKELKVQDSDIIKITGHASPVQLLAYDRTDPADNASTRFSLV</sequence>
<dbReference type="GO" id="GO:0015074">
    <property type="term" value="P:DNA integration"/>
    <property type="evidence" value="ECO:0007669"/>
    <property type="project" value="UniProtKB-KW"/>
</dbReference>
<protein>
    <recommendedName>
        <fullName evidence="10">Tyr recombinase domain-containing protein</fullName>
    </recommendedName>
</protein>
<name>A0A1F6H3K2_9PROT</name>
<evidence type="ECO:0000313" key="9">
    <source>
        <dbReference type="Proteomes" id="UP000177583"/>
    </source>
</evidence>
<comment type="caution">
    <text evidence="8">The sequence shown here is derived from an EMBL/GenBank/DDBJ whole genome shotgun (WGS) entry which is preliminary data.</text>
</comment>
<dbReference type="InterPro" id="IPR011010">
    <property type="entry name" value="DNA_brk_join_enz"/>
</dbReference>
<dbReference type="GO" id="GO:0003677">
    <property type="term" value="F:DNA binding"/>
    <property type="evidence" value="ECO:0007669"/>
    <property type="project" value="UniProtKB-UniRule"/>
</dbReference>
<evidence type="ECO:0000256" key="3">
    <source>
        <dbReference type="ARBA" id="ARBA00023125"/>
    </source>
</evidence>
<evidence type="ECO:0008006" key="10">
    <source>
        <dbReference type="Google" id="ProtNLM"/>
    </source>
</evidence>
<dbReference type="EMBL" id="MFNF01000001">
    <property type="protein sequence ID" value="OGH04884.1"/>
    <property type="molecule type" value="Genomic_DNA"/>
</dbReference>
<keyword evidence="2" id="KW-0229">DNA integration</keyword>
<dbReference type="PANTHER" id="PTHR30629:SF2">
    <property type="entry name" value="PROPHAGE INTEGRASE INTS-RELATED"/>
    <property type="match status" value="1"/>
</dbReference>
<evidence type="ECO:0000256" key="4">
    <source>
        <dbReference type="ARBA" id="ARBA00023172"/>
    </source>
</evidence>
<dbReference type="AlphaFoldDB" id="A0A1F6H3K2"/>
<dbReference type="Pfam" id="PF00589">
    <property type="entry name" value="Phage_integrase"/>
    <property type="match status" value="1"/>
</dbReference>
<feature type="domain" description="Core-binding (CB)" evidence="7">
    <location>
        <begin position="37"/>
        <end position="118"/>
    </location>
</feature>
<evidence type="ECO:0000256" key="5">
    <source>
        <dbReference type="PROSITE-ProRule" id="PRU01248"/>
    </source>
</evidence>
<dbReference type="InterPro" id="IPR002104">
    <property type="entry name" value="Integrase_catalytic"/>
</dbReference>
<comment type="similarity">
    <text evidence="1">Belongs to the 'phage' integrase family.</text>
</comment>
<feature type="domain" description="Tyr recombinase" evidence="6">
    <location>
        <begin position="146"/>
        <end position="322"/>
    </location>
</feature>
<gene>
    <name evidence="8" type="ORF">A2557_07860</name>
</gene>
<dbReference type="PANTHER" id="PTHR30629">
    <property type="entry name" value="PROPHAGE INTEGRASE"/>
    <property type="match status" value="1"/>
</dbReference>
<dbReference type="Proteomes" id="UP000177583">
    <property type="component" value="Unassembled WGS sequence"/>
</dbReference>
<accession>A0A1F6H3K2</accession>